<keyword evidence="5" id="KW-0539">Nucleus</keyword>
<feature type="region of interest" description="Disordered" evidence="6">
    <location>
        <begin position="1"/>
        <end position="269"/>
    </location>
</feature>
<keyword evidence="3" id="KW-0238">DNA-binding</keyword>
<evidence type="ECO:0000256" key="1">
    <source>
        <dbReference type="ARBA" id="ARBA00004123"/>
    </source>
</evidence>
<feature type="domain" description="AP2/ERF" evidence="7">
    <location>
        <begin position="265"/>
        <end position="314"/>
    </location>
</feature>
<dbReference type="AlphaFoldDB" id="A0A0G4F512"/>
<feature type="region of interest" description="Disordered" evidence="6">
    <location>
        <begin position="679"/>
        <end position="721"/>
    </location>
</feature>
<dbReference type="Gene3D" id="1.20.5.2050">
    <property type="match status" value="2"/>
</dbReference>
<feature type="compositionally biased region" description="Basic residues" evidence="6">
    <location>
        <begin position="775"/>
        <end position="784"/>
    </location>
</feature>
<reference evidence="8" key="1">
    <citation type="submission" date="2014-11" db="EMBL/GenBank/DDBJ databases">
        <authorList>
            <person name="Otto D Thomas"/>
            <person name="Naeem Raeece"/>
        </authorList>
    </citation>
    <scope>NUCLEOTIDE SEQUENCE</scope>
</reference>
<evidence type="ECO:0000313" key="8">
    <source>
        <dbReference type="EMBL" id="CEM07566.1"/>
    </source>
</evidence>
<feature type="compositionally biased region" description="Polar residues" evidence="6">
    <location>
        <begin position="753"/>
        <end position="766"/>
    </location>
</feature>
<evidence type="ECO:0000256" key="6">
    <source>
        <dbReference type="SAM" id="MobiDB-lite"/>
    </source>
</evidence>
<feature type="compositionally biased region" description="Basic and acidic residues" evidence="6">
    <location>
        <begin position="683"/>
        <end position="704"/>
    </location>
</feature>
<feature type="compositionally biased region" description="Low complexity" evidence="6">
    <location>
        <begin position="208"/>
        <end position="220"/>
    </location>
</feature>
<evidence type="ECO:0000256" key="2">
    <source>
        <dbReference type="ARBA" id="ARBA00023015"/>
    </source>
</evidence>
<feature type="compositionally biased region" description="Basic and acidic residues" evidence="6">
    <location>
        <begin position="376"/>
        <end position="389"/>
    </location>
</feature>
<feature type="compositionally biased region" description="Low complexity" evidence="6">
    <location>
        <begin position="1073"/>
        <end position="1102"/>
    </location>
</feature>
<feature type="compositionally biased region" description="Basic and acidic residues" evidence="6">
    <location>
        <begin position="1112"/>
        <end position="1131"/>
    </location>
</feature>
<feature type="compositionally biased region" description="Low complexity" evidence="6">
    <location>
        <begin position="710"/>
        <end position="721"/>
    </location>
</feature>
<dbReference type="InterPro" id="IPR001471">
    <property type="entry name" value="AP2/ERF_dom"/>
</dbReference>
<feature type="compositionally biased region" description="Low complexity" evidence="6">
    <location>
        <begin position="54"/>
        <end position="65"/>
    </location>
</feature>
<dbReference type="VEuPathDB" id="CryptoDB:Cvel_2762"/>
<comment type="subcellular location">
    <subcellularLocation>
        <location evidence="1">Nucleus</location>
    </subcellularLocation>
</comment>
<evidence type="ECO:0000259" key="7">
    <source>
        <dbReference type="Pfam" id="PF00847"/>
    </source>
</evidence>
<feature type="region of interest" description="Disordered" evidence="6">
    <location>
        <begin position="1066"/>
        <end position="1171"/>
    </location>
</feature>
<feature type="compositionally biased region" description="Basic and acidic residues" evidence="6">
    <location>
        <begin position="1146"/>
        <end position="1161"/>
    </location>
</feature>
<dbReference type="GO" id="GO:0005634">
    <property type="term" value="C:nucleus"/>
    <property type="evidence" value="ECO:0007669"/>
    <property type="project" value="UniProtKB-SubCell"/>
</dbReference>
<evidence type="ECO:0000256" key="3">
    <source>
        <dbReference type="ARBA" id="ARBA00023125"/>
    </source>
</evidence>
<feature type="region of interest" description="Disordered" evidence="6">
    <location>
        <begin position="312"/>
        <end position="428"/>
    </location>
</feature>
<evidence type="ECO:0000256" key="5">
    <source>
        <dbReference type="ARBA" id="ARBA00023242"/>
    </source>
</evidence>
<sequence>MTRDPAEASSQPQEAYEDTGREGGGDLAKSPVDGKPSLCDPPKKDVPRLDDASRSAPQHPSSSSRDAGTSGGKQAEGLSDSPTAQSSPALDLAGQQEEQGDANPSEEKEEGAGGSQKNGAVGLSIQEAAASGEGEGESGAQLGVSAATTAVSVGDKEKEKDKEEPKEEEEKQEQESQPRSPSPFAREQHERPSQPPPYSPPSHGGGSVVRSSSRAPVPRDSAPPEHLERSIVSSAAAGGGVSRGGAGAGASSASLERSRFGTRSGMKGVTWDATHAAWTAWWYADGKRKAKRFQTAIYGPNQALEMAQRCRMEMQRDSQSAQWVRNPDGSDQEGGGGEGESMSDRPSAVSRLPSALAVGGRGAGRRSRGSVSQTRAKREGGTEGEHNDLEEMGEDLEDFPEETERRTERGGRGARSRRPAERGGPRRGVYFNAGMEAYEVRDPATSSGGVRERRMFRISAVGGETETALDLAGRCRDALEEFRRLEQINAAAGGPPYSTYEPRSLENIEIEGVDMGEPMEPLYEIPPSMLSAETSRGGRQRRSARGRTGASITDGGRTGGGGQKRARGAVTEREHPLFDETEAMSVGHVSENADAAAAAKKGRGGHQGAAAAAAPPSFSPATSVQHPLVVHPPHVLPAMPHPMFAPGVRPFPFSPVPSLIPAPPSLAADGCEWIDAQNLSAAGERERGRRRSDAFPPEKQRRTLTDPMHSSSGFTGAAAGGSSLPSRGFLVPLDAPSLSFASSDLLAEDRSSRPITAQNSLDPSRQTAEEVFGGRGRRKGKRGGRSGPQASSGRREGGALLHAGGGASHGVLKQRPKLQAGGRGRGGKRGGKRKTEADQERMSEEAVRAVRRFGLPVRSDDDDRAPVYDPHDFTRLSDPSESPQQQKKETQTEDAPPTRAGTDTPPSQFCSGIPGVEWDFPTQCWVACWREQKSGLPSIPGSWGTLGGSRSYAVNSWGFEGAKGAAADCVELQLKNCTGTAQCLLPVDWVLAPPGEVTGVMWVPEVETGGKAGGVWIARRWEKDADGRTVLRRRFFSALDFKETSPSLESIRTRICEAYKEAKAWRQEGQGKGPSPSQPSSLTLRLAETQQQEQGQHQAASAFPSLLPAEGTSKEGEGDGEGQEEKEKDDDPVPMEEDSGAPSKDASVEEEGKEKEEKDSGGDVEMGAEGS</sequence>
<keyword evidence="4" id="KW-0804">Transcription</keyword>
<feature type="compositionally biased region" description="Basic and acidic residues" evidence="6">
    <location>
        <begin position="402"/>
        <end position="411"/>
    </location>
</feature>
<name>A0A0G4F512_9ALVE</name>
<proteinExistence type="predicted"/>
<feature type="region of interest" description="Disordered" evidence="6">
    <location>
        <begin position="749"/>
        <end position="912"/>
    </location>
</feature>
<keyword evidence="2" id="KW-0805">Transcription regulation</keyword>
<evidence type="ECO:0000256" key="4">
    <source>
        <dbReference type="ARBA" id="ARBA00023163"/>
    </source>
</evidence>
<dbReference type="Pfam" id="PF00847">
    <property type="entry name" value="AP2"/>
    <property type="match status" value="1"/>
</dbReference>
<feature type="compositionally biased region" description="Basic and acidic residues" evidence="6">
    <location>
        <begin position="858"/>
        <end position="875"/>
    </location>
</feature>
<dbReference type="GO" id="GO:0003677">
    <property type="term" value="F:DNA binding"/>
    <property type="evidence" value="ECO:0007669"/>
    <property type="project" value="UniProtKB-KW"/>
</dbReference>
<feature type="region of interest" description="Disordered" evidence="6">
    <location>
        <begin position="595"/>
        <end position="619"/>
    </location>
</feature>
<feature type="compositionally biased region" description="Basic and acidic residues" evidence="6">
    <location>
        <begin position="833"/>
        <end position="848"/>
    </location>
</feature>
<dbReference type="EMBL" id="CDMZ01000133">
    <property type="protein sequence ID" value="CEM07566.1"/>
    <property type="molecule type" value="Genomic_DNA"/>
</dbReference>
<protein>
    <recommendedName>
        <fullName evidence="7">AP2/ERF domain-containing protein</fullName>
    </recommendedName>
</protein>
<dbReference type="GO" id="GO:0003700">
    <property type="term" value="F:DNA-binding transcription factor activity"/>
    <property type="evidence" value="ECO:0007669"/>
    <property type="project" value="InterPro"/>
</dbReference>
<feature type="region of interest" description="Disordered" evidence="6">
    <location>
        <begin position="531"/>
        <end position="580"/>
    </location>
</feature>
<feature type="compositionally biased region" description="Basic and acidic residues" evidence="6">
    <location>
        <begin position="41"/>
        <end position="53"/>
    </location>
</feature>
<accession>A0A0G4F512</accession>
<feature type="compositionally biased region" description="Acidic residues" evidence="6">
    <location>
        <begin position="390"/>
        <end position="401"/>
    </location>
</feature>
<organism evidence="8">
    <name type="scientific">Chromera velia CCMP2878</name>
    <dbReference type="NCBI Taxonomy" id="1169474"/>
    <lineage>
        <taxon>Eukaryota</taxon>
        <taxon>Sar</taxon>
        <taxon>Alveolata</taxon>
        <taxon>Colpodellida</taxon>
        <taxon>Chromeraceae</taxon>
        <taxon>Chromera</taxon>
    </lineage>
</organism>
<gene>
    <name evidence="8" type="ORF">Cvel_2762</name>
</gene>
<feature type="compositionally biased region" description="Basic and acidic residues" evidence="6">
    <location>
        <begin position="154"/>
        <end position="176"/>
    </location>
</feature>
<feature type="compositionally biased region" description="Gly residues" evidence="6">
    <location>
        <begin position="237"/>
        <end position="248"/>
    </location>
</feature>